<dbReference type="GO" id="GO:0005524">
    <property type="term" value="F:ATP binding"/>
    <property type="evidence" value="ECO:0007669"/>
    <property type="project" value="InterPro"/>
</dbReference>
<dbReference type="PROSITE" id="PS50011">
    <property type="entry name" value="PROTEIN_KINASE_DOM"/>
    <property type="match status" value="1"/>
</dbReference>
<proteinExistence type="predicted"/>
<reference evidence="2" key="1">
    <citation type="submission" date="2023-03" db="EMBL/GenBank/DDBJ databases">
        <title>Massive genome expansion in bonnet fungi (Mycena s.s.) driven by repeated elements and novel gene families across ecological guilds.</title>
        <authorList>
            <consortium name="Lawrence Berkeley National Laboratory"/>
            <person name="Harder C.B."/>
            <person name="Miyauchi S."/>
            <person name="Viragh M."/>
            <person name="Kuo A."/>
            <person name="Thoen E."/>
            <person name="Andreopoulos B."/>
            <person name="Lu D."/>
            <person name="Skrede I."/>
            <person name="Drula E."/>
            <person name="Henrissat B."/>
            <person name="Morin E."/>
            <person name="Kohler A."/>
            <person name="Barry K."/>
            <person name="LaButti K."/>
            <person name="Morin E."/>
            <person name="Salamov A."/>
            <person name="Lipzen A."/>
            <person name="Mereny Z."/>
            <person name="Hegedus B."/>
            <person name="Baldrian P."/>
            <person name="Stursova M."/>
            <person name="Weitz H."/>
            <person name="Taylor A."/>
            <person name="Grigoriev I.V."/>
            <person name="Nagy L.G."/>
            <person name="Martin F."/>
            <person name="Kauserud H."/>
        </authorList>
    </citation>
    <scope>NUCLEOTIDE SEQUENCE</scope>
    <source>
        <strain evidence="2">CBHHK067</strain>
    </source>
</reference>
<dbReference type="PROSITE" id="PS00109">
    <property type="entry name" value="PROTEIN_KINASE_TYR"/>
    <property type="match status" value="1"/>
</dbReference>
<organism evidence="2 3">
    <name type="scientific">Mycena rosella</name>
    <name type="common">Pink bonnet</name>
    <name type="synonym">Agaricus rosellus</name>
    <dbReference type="NCBI Taxonomy" id="1033263"/>
    <lineage>
        <taxon>Eukaryota</taxon>
        <taxon>Fungi</taxon>
        <taxon>Dikarya</taxon>
        <taxon>Basidiomycota</taxon>
        <taxon>Agaricomycotina</taxon>
        <taxon>Agaricomycetes</taxon>
        <taxon>Agaricomycetidae</taxon>
        <taxon>Agaricales</taxon>
        <taxon>Marasmiineae</taxon>
        <taxon>Mycenaceae</taxon>
        <taxon>Mycena</taxon>
    </lineage>
</organism>
<dbReference type="Proteomes" id="UP001221757">
    <property type="component" value="Unassembled WGS sequence"/>
</dbReference>
<evidence type="ECO:0000259" key="1">
    <source>
        <dbReference type="PROSITE" id="PS50011"/>
    </source>
</evidence>
<dbReference type="EMBL" id="JARKIE010000044">
    <property type="protein sequence ID" value="KAJ7693924.1"/>
    <property type="molecule type" value="Genomic_DNA"/>
</dbReference>
<name>A0AAD7GLV5_MYCRO</name>
<evidence type="ECO:0000313" key="2">
    <source>
        <dbReference type="EMBL" id="KAJ7693924.1"/>
    </source>
</evidence>
<dbReference type="Gene3D" id="1.10.510.10">
    <property type="entry name" value="Transferase(Phosphotransferase) domain 1"/>
    <property type="match status" value="1"/>
</dbReference>
<accession>A0AAD7GLV5</accession>
<keyword evidence="3" id="KW-1185">Reference proteome</keyword>
<protein>
    <recommendedName>
        <fullName evidence="1">Protein kinase domain-containing protein</fullName>
    </recommendedName>
</protein>
<dbReference type="InterPro" id="IPR040976">
    <property type="entry name" value="Pkinase_fungal"/>
</dbReference>
<comment type="caution">
    <text evidence="2">The sequence shown here is derived from an EMBL/GenBank/DDBJ whole genome shotgun (WGS) entry which is preliminary data.</text>
</comment>
<dbReference type="InterPro" id="IPR011009">
    <property type="entry name" value="Kinase-like_dom_sf"/>
</dbReference>
<feature type="domain" description="Protein kinase" evidence="1">
    <location>
        <begin position="1"/>
        <end position="89"/>
    </location>
</feature>
<dbReference type="SUPFAM" id="SSF56112">
    <property type="entry name" value="Protein kinase-like (PK-like)"/>
    <property type="match status" value="1"/>
</dbReference>
<evidence type="ECO:0000313" key="3">
    <source>
        <dbReference type="Proteomes" id="UP001221757"/>
    </source>
</evidence>
<dbReference type="InterPro" id="IPR008266">
    <property type="entry name" value="Tyr_kinase_AS"/>
</dbReference>
<dbReference type="GO" id="GO:0004672">
    <property type="term" value="F:protein kinase activity"/>
    <property type="evidence" value="ECO:0007669"/>
    <property type="project" value="InterPro"/>
</dbReference>
<dbReference type="AlphaFoldDB" id="A0AAD7GLV5"/>
<dbReference type="Pfam" id="PF17667">
    <property type="entry name" value="Pkinase_fungal"/>
    <property type="match status" value="1"/>
</dbReference>
<sequence>MMQAMRKWYRWLYEEARVMHRDISLGNLMFRIKDNQVVGVLSEYGLSLRLDTFPAPTSKQRIGTMPFMAADLLVLEPPPHLYRYDLESL</sequence>
<gene>
    <name evidence="2" type="ORF">B0H17DRAFT_1058733</name>
</gene>
<dbReference type="InterPro" id="IPR000719">
    <property type="entry name" value="Prot_kinase_dom"/>
</dbReference>